<keyword evidence="1" id="KW-0560">Oxidoreductase</keyword>
<dbReference type="Gene3D" id="3.30.70.100">
    <property type="match status" value="1"/>
</dbReference>
<dbReference type="InterPro" id="IPR011008">
    <property type="entry name" value="Dimeric_a/b-barrel"/>
</dbReference>
<keyword evidence="1" id="KW-0503">Monooxygenase</keyword>
<accession>A0ABN1TFQ5</accession>
<gene>
    <name evidence="1" type="ORF">GCM10009663_25570</name>
</gene>
<organism evidence="1 2">
    <name type="scientific">Kitasatospora arboriphila</name>
    <dbReference type="NCBI Taxonomy" id="258052"/>
    <lineage>
        <taxon>Bacteria</taxon>
        <taxon>Bacillati</taxon>
        <taxon>Actinomycetota</taxon>
        <taxon>Actinomycetes</taxon>
        <taxon>Kitasatosporales</taxon>
        <taxon>Streptomycetaceae</taxon>
        <taxon>Kitasatospora</taxon>
    </lineage>
</organism>
<dbReference type="GO" id="GO:0004497">
    <property type="term" value="F:monooxygenase activity"/>
    <property type="evidence" value="ECO:0007669"/>
    <property type="project" value="UniProtKB-KW"/>
</dbReference>
<reference evidence="1 2" key="1">
    <citation type="journal article" date="2019" name="Int. J. Syst. Evol. Microbiol.">
        <title>The Global Catalogue of Microorganisms (GCM) 10K type strain sequencing project: providing services to taxonomists for standard genome sequencing and annotation.</title>
        <authorList>
            <consortium name="The Broad Institute Genomics Platform"/>
            <consortium name="The Broad Institute Genome Sequencing Center for Infectious Disease"/>
            <person name="Wu L."/>
            <person name="Ma J."/>
        </authorList>
    </citation>
    <scope>NUCLEOTIDE SEQUENCE [LARGE SCALE GENOMIC DNA]</scope>
    <source>
        <strain evidence="1 2">JCM 13002</strain>
    </source>
</reference>
<evidence type="ECO:0000313" key="2">
    <source>
        <dbReference type="Proteomes" id="UP001499987"/>
    </source>
</evidence>
<sequence>MPPVGLLARIEAKPEHAEEVAELLLGALPMAVEEVDTRTWFAFRESETVFGIFDTFDDAQGREYHLQGRIAAALMEAAPRLLAAPPDIRYVDVLAAALP</sequence>
<dbReference type="RefSeq" id="WP_344623677.1">
    <property type="nucleotide sequence ID" value="NZ_BAAALD010000019.1"/>
</dbReference>
<proteinExistence type="predicted"/>
<comment type="caution">
    <text evidence="1">The sequence shown here is derived from an EMBL/GenBank/DDBJ whole genome shotgun (WGS) entry which is preliminary data.</text>
</comment>
<dbReference type="Proteomes" id="UP001499987">
    <property type="component" value="Unassembled WGS sequence"/>
</dbReference>
<name>A0ABN1TFQ5_9ACTN</name>
<evidence type="ECO:0000313" key="1">
    <source>
        <dbReference type="EMBL" id="GAA1081594.1"/>
    </source>
</evidence>
<dbReference type="SUPFAM" id="SSF54909">
    <property type="entry name" value="Dimeric alpha+beta barrel"/>
    <property type="match status" value="1"/>
</dbReference>
<dbReference type="EMBL" id="BAAALD010000019">
    <property type="protein sequence ID" value="GAA1081594.1"/>
    <property type="molecule type" value="Genomic_DNA"/>
</dbReference>
<protein>
    <submittedName>
        <fullName evidence="1">Antibiotic biosynthesis monooxygenase</fullName>
    </submittedName>
</protein>
<keyword evidence="2" id="KW-1185">Reference proteome</keyword>